<proteinExistence type="predicted"/>
<dbReference type="PANTHER" id="PTHR46890:SF48">
    <property type="entry name" value="RNA-DIRECTED DNA POLYMERASE"/>
    <property type="match status" value="1"/>
</dbReference>
<dbReference type="InterPro" id="IPR043502">
    <property type="entry name" value="DNA/RNA_pol_sf"/>
</dbReference>
<gene>
    <name evidence="2" type="ORF">QYE76_034437</name>
</gene>
<dbReference type="InterPro" id="IPR052343">
    <property type="entry name" value="Retrotransposon-Effector_Assoc"/>
</dbReference>
<name>A0AAD8QZM4_LOLMU</name>
<accession>A0AAD8QZM4</accession>
<feature type="domain" description="Reverse transcriptase" evidence="1">
    <location>
        <begin position="340"/>
        <end position="464"/>
    </location>
</feature>
<dbReference type="CDD" id="cd01650">
    <property type="entry name" value="RT_nLTR_like"/>
    <property type="match status" value="1"/>
</dbReference>
<dbReference type="SUPFAM" id="SSF56219">
    <property type="entry name" value="DNase I-like"/>
    <property type="match status" value="1"/>
</dbReference>
<organism evidence="2 3">
    <name type="scientific">Lolium multiflorum</name>
    <name type="common">Italian ryegrass</name>
    <name type="synonym">Lolium perenne subsp. multiflorum</name>
    <dbReference type="NCBI Taxonomy" id="4521"/>
    <lineage>
        <taxon>Eukaryota</taxon>
        <taxon>Viridiplantae</taxon>
        <taxon>Streptophyta</taxon>
        <taxon>Embryophyta</taxon>
        <taxon>Tracheophyta</taxon>
        <taxon>Spermatophyta</taxon>
        <taxon>Magnoliopsida</taxon>
        <taxon>Liliopsida</taxon>
        <taxon>Poales</taxon>
        <taxon>Poaceae</taxon>
        <taxon>BOP clade</taxon>
        <taxon>Pooideae</taxon>
        <taxon>Poodae</taxon>
        <taxon>Poeae</taxon>
        <taxon>Poeae Chloroplast Group 2 (Poeae type)</taxon>
        <taxon>Loliodinae</taxon>
        <taxon>Loliinae</taxon>
        <taxon>Lolium</taxon>
    </lineage>
</organism>
<keyword evidence="3" id="KW-1185">Reference proteome</keyword>
<dbReference type="AlphaFoldDB" id="A0AAD8QZM4"/>
<evidence type="ECO:0000259" key="1">
    <source>
        <dbReference type="Pfam" id="PF00078"/>
    </source>
</evidence>
<dbReference type="PANTHER" id="PTHR46890">
    <property type="entry name" value="NON-LTR RETROLELEMENT REVERSE TRANSCRIPTASE-LIKE PROTEIN-RELATED"/>
    <property type="match status" value="1"/>
</dbReference>
<evidence type="ECO:0000313" key="2">
    <source>
        <dbReference type="EMBL" id="KAK1610764.1"/>
    </source>
</evidence>
<comment type="caution">
    <text evidence="2">The sequence shown here is derived from an EMBL/GenBank/DDBJ whole genome shotgun (WGS) entry which is preliminary data.</text>
</comment>
<evidence type="ECO:0000313" key="3">
    <source>
        <dbReference type="Proteomes" id="UP001231189"/>
    </source>
</evidence>
<dbReference type="EMBL" id="JAUUTY010000007">
    <property type="protein sequence ID" value="KAK1610764.1"/>
    <property type="molecule type" value="Genomic_DNA"/>
</dbReference>
<dbReference type="InterPro" id="IPR000477">
    <property type="entry name" value="RT_dom"/>
</dbReference>
<dbReference type="SUPFAM" id="SSF56672">
    <property type="entry name" value="DNA/RNA polymerases"/>
    <property type="match status" value="1"/>
</dbReference>
<sequence>MAAFRETLAVCNMVDLGFTGLPYTYDNKRKGRANVRVRLDRLWPRLIGMICSVRLLLNTLYPLSLSDHTPILVRLLQEHRVPARQPRRHYEVWWEREVELPELIAQAWQEAGPKGDLSSVRAGLDKTMQVLQSWSRKKLGNLLAELDKCRKQLTALMQTGNDREAIRRVSDQMNELLYKEEMLWMQRSRINWLKEGDQNTKYFHQKAVWRARKNKIKKLKDKDGVWREVPSDMEIMATSYFKELFTRDPNLDYDELLNLLQAKVTNEMNDNPCKDFSEEEISDALFQIGPLKAPGIDGFPARFYQRNWDTLKAEVVNAVRLFFLTGSMPEGVNDTAIVLIPKTHQPESLKDFRPISLCSVLYKVIAKCLVNRLRPILGDIISINQSAFVPGRLITDNALVAFECLHFIEHNKSEKKRFCAYKLDLSKAYDRVDWGCLRRAMERLSFSHRWVDWIMACVTTMIRDFWWGSEKGKRKAHWVSWDSMLRPKDQGGMGFKDMRLFNQALLAKQVWRLLQNPDTLCAQILKAKYFPQGLLTDTAFPGNASPT</sequence>
<reference evidence="2" key="1">
    <citation type="submission" date="2023-07" db="EMBL/GenBank/DDBJ databases">
        <title>A chromosome-level genome assembly of Lolium multiflorum.</title>
        <authorList>
            <person name="Chen Y."/>
            <person name="Copetti D."/>
            <person name="Kolliker R."/>
            <person name="Studer B."/>
        </authorList>
    </citation>
    <scope>NUCLEOTIDE SEQUENCE</scope>
    <source>
        <strain evidence="2">02402/16</strain>
        <tissue evidence="2">Leaf</tissue>
    </source>
</reference>
<dbReference type="Proteomes" id="UP001231189">
    <property type="component" value="Unassembled WGS sequence"/>
</dbReference>
<protein>
    <recommendedName>
        <fullName evidence="1">Reverse transcriptase domain-containing protein</fullName>
    </recommendedName>
</protein>
<dbReference type="InterPro" id="IPR036691">
    <property type="entry name" value="Endo/exonu/phosph_ase_sf"/>
</dbReference>
<dbReference type="Pfam" id="PF00078">
    <property type="entry name" value="RVT_1"/>
    <property type="match status" value="1"/>
</dbReference>